<dbReference type="AlphaFoldDB" id="M3GW49"/>
<proteinExistence type="predicted"/>
<name>M3GW49_9LEPT</name>
<protein>
    <submittedName>
        <fullName evidence="1">Uncharacterized protein</fullName>
    </submittedName>
</protein>
<evidence type="ECO:0000313" key="2">
    <source>
        <dbReference type="Proteomes" id="UP000011770"/>
    </source>
</evidence>
<organism evidence="1 2">
    <name type="scientific">Leptospira weilii serovar Topaz str. LT2116</name>
    <dbReference type="NCBI Taxonomy" id="1088540"/>
    <lineage>
        <taxon>Bacteria</taxon>
        <taxon>Pseudomonadati</taxon>
        <taxon>Spirochaetota</taxon>
        <taxon>Spirochaetia</taxon>
        <taxon>Leptospirales</taxon>
        <taxon>Leptospiraceae</taxon>
        <taxon>Leptospira</taxon>
    </lineage>
</organism>
<reference evidence="1 2" key="1">
    <citation type="submission" date="2013-01" db="EMBL/GenBank/DDBJ databases">
        <authorList>
            <person name="Harkins D.M."/>
            <person name="Durkin A.S."/>
            <person name="Brinkac L.M."/>
            <person name="Haft D.H."/>
            <person name="Selengut J.D."/>
            <person name="Sanka R."/>
            <person name="DePew J."/>
            <person name="Purushe J."/>
            <person name="Tulsiani S.M."/>
            <person name="Graham G.C."/>
            <person name="Burns M.-A."/>
            <person name="Dohnt M.F."/>
            <person name="Smythe L.D."/>
            <person name="McKay D.B."/>
            <person name="Craig S.B."/>
            <person name="Vinetz J.M."/>
            <person name="Sutton G.G."/>
            <person name="Nierman W.C."/>
            <person name="Fouts D.E."/>
        </authorList>
    </citation>
    <scope>NUCLEOTIDE SEQUENCE [LARGE SCALE GENOMIC DNA]</scope>
    <source>
        <strain evidence="1 2">LT2116</strain>
    </source>
</reference>
<evidence type="ECO:0000313" key="1">
    <source>
        <dbReference type="EMBL" id="EMF81106.1"/>
    </source>
</evidence>
<accession>M3GW49</accession>
<dbReference type="Proteomes" id="UP000011770">
    <property type="component" value="Unassembled WGS sequence"/>
</dbReference>
<dbReference type="EMBL" id="AHOR02000040">
    <property type="protein sequence ID" value="EMF81106.1"/>
    <property type="molecule type" value="Genomic_DNA"/>
</dbReference>
<comment type="caution">
    <text evidence="1">The sequence shown here is derived from an EMBL/GenBank/DDBJ whole genome shotgun (WGS) entry which is preliminary data.</text>
</comment>
<sequence length="45" mass="5062">MSIKNRVYKNRNVCLISKILPNVLVFLFSAKALCGKEVTECSSFP</sequence>
<gene>
    <name evidence="1" type="ORF">LEP1GSC188_3471</name>
</gene>